<keyword evidence="11" id="KW-1185">Reference proteome</keyword>
<dbReference type="GO" id="GO:0005524">
    <property type="term" value="F:ATP binding"/>
    <property type="evidence" value="ECO:0007669"/>
    <property type="project" value="UniProtKB-UniRule"/>
</dbReference>
<dbReference type="Gene3D" id="2.60.34.10">
    <property type="entry name" value="Substrate Binding Domain Of DNAk, Chain A, domain 1"/>
    <property type="match status" value="1"/>
</dbReference>
<comment type="similarity">
    <text evidence="1 7 8">Belongs to the heat shock protein 70 family.</text>
</comment>
<evidence type="ECO:0000256" key="8">
    <source>
        <dbReference type="RuleBase" id="RU003322"/>
    </source>
</evidence>
<dbReference type="KEGG" id="tra:Trad_0011"/>
<feature type="modified residue" description="Phosphothreonine; by autocatalysis" evidence="7">
    <location>
        <position position="195"/>
    </location>
</feature>
<name>D7CWR3_TRURR</name>
<reference evidence="10 11" key="2">
    <citation type="journal article" date="2011" name="Stand. Genomic Sci.">
        <title>Complete genome sequence of Truepera radiovictrix type strain (RQ-24).</title>
        <authorList>
            <person name="Ivanova N."/>
            <person name="Rohde C."/>
            <person name="Munk C."/>
            <person name="Nolan M."/>
            <person name="Lucas S."/>
            <person name="Del Rio T.G."/>
            <person name="Tice H."/>
            <person name="Deshpande S."/>
            <person name="Cheng J.F."/>
            <person name="Tapia R."/>
            <person name="Han C."/>
            <person name="Goodwin L."/>
            <person name="Pitluck S."/>
            <person name="Liolios K."/>
            <person name="Mavromatis K."/>
            <person name="Mikhailova N."/>
            <person name="Pati A."/>
            <person name="Chen A."/>
            <person name="Palaniappan K."/>
            <person name="Land M."/>
            <person name="Hauser L."/>
            <person name="Chang Y.J."/>
            <person name="Jeffries C.D."/>
            <person name="Brambilla E."/>
            <person name="Rohde M."/>
            <person name="Goker M."/>
            <person name="Tindall B.J."/>
            <person name="Woyke T."/>
            <person name="Bristow J."/>
            <person name="Eisen J.A."/>
            <person name="Markowitz V."/>
            <person name="Hugenholtz P."/>
            <person name="Kyrpides N.C."/>
            <person name="Klenk H.P."/>
            <person name="Lapidus A."/>
        </authorList>
    </citation>
    <scope>NUCLEOTIDE SEQUENCE [LARGE SCALE GENOMIC DNA]</scope>
    <source>
        <strain evidence="11">DSM 17093 / CIP 108686 / LMG 22925 / RQ-24</strain>
    </source>
</reference>
<dbReference type="STRING" id="649638.Trad_0011"/>
<evidence type="ECO:0000313" key="11">
    <source>
        <dbReference type="Proteomes" id="UP000000379"/>
    </source>
</evidence>
<organism evidence="10 11">
    <name type="scientific">Truepera radiovictrix (strain DSM 17093 / CIP 108686 / LMG 22925 / RQ-24)</name>
    <dbReference type="NCBI Taxonomy" id="649638"/>
    <lineage>
        <taxon>Bacteria</taxon>
        <taxon>Thermotogati</taxon>
        <taxon>Deinococcota</taxon>
        <taxon>Deinococci</taxon>
        <taxon>Trueperales</taxon>
        <taxon>Trueperaceae</taxon>
        <taxon>Truepera</taxon>
    </lineage>
</organism>
<dbReference type="eggNOG" id="COG0443">
    <property type="taxonomic scope" value="Bacteria"/>
</dbReference>
<keyword evidence="2 7" id="KW-0597">Phosphoprotein</keyword>
<dbReference type="PANTHER" id="PTHR19375">
    <property type="entry name" value="HEAT SHOCK PROTEIN 70KDA"/>
    <property type="match status" value="1"/>
</dbReference>
<evidence type="ECO:0000256" key="2">
    <source>
        <dbReference type="ARBA" id="ARBA00022553"/>
    </source>
</evidence>
<dbReference type="GO" id="GO:0051082">
    <property type="term" value="F:unfolded protein binding"/>
    <property type="evidence" value="ECO:0007669"/>
    <property type="project" value="InterPro"/>
</dbReference>
<dbReference type="Proteomes" id="UP000000379">
    <property type="component" value="Chromosome"/>
</dbReference>
<dbReference type="PROSITE" id="PS00329">
    <property type="entry name" value="HSP70_2"/>
    <property type="match status" value="1"/>
</dbReference>
<dbReference type="FunFam" id="3.30.420.40:FF:000004">
    <property type="entry name" value="Molecular chaperone DnaK"/>
    <property type="match status" value="1"/>
</dbReference>
<dbReference type="InterPro" id="IPR029047">
    <property type="entry name" value="HSP70_peptide-bd_sf"/>
</dbReference>
<gene>
    <name evidence="7" type="primary">dnaK</name>
    <name evidence="10" type="ordered locus">Trad_0011</name>
</gene>
<reference evidence="11" key="1">
    <citation type="submission" date="2010-05" db="EMBL/GenBank/DDBJ databases">
        <title>The complete genome of Truepera radiovictris DSM 17093.</title>
        <authorList>
            <consortium name="US DOE Joint Genome Institute (JGI-PGF)"/>
            <person name="Lucas S."/>
            <person name="Copeland A."/>
            <person name="Lapidus A."/>
            <person name="Glavina del Rio T."/>
            <person name="Dalin E."/>
            <person name="Tice H."/>
            <person name="Bruce D."/>
            <person name="Goodwin L."/>
            <person name="Pitluck S."/>
            <person name="Kyrpides N."/>
            <person name="Mavromatis K."/>
            <person name="Ovchinnikova G."/>
            <person name="Munk A.C."/>
            <person name="Detter J.C."/>
            <person name="Han C."/>
            <person name="Tapia R."/>
            <person name="Land M."/>
            <person name="Hauser L."/>
            <person name="Markowitz V."/>
            <person name="Cheng J.-F."/>
            <person name="Hugenholtz P."/>
            <person name="Woyke T."/>
            <person name="Wu D."/>
            <person name="Tindall B."/>
            <person name="Pomrenke H.G."/>
            <person name="Brambilla E."/>
            <person name="Klenk H.-P."/>
            <person name="Eisen J.A."/>
        </authorList>
    </citation>
    <scope>NUCLEOTIDE SEQUENCE [LARGE SCALE GENOMIC DNA]</scope>
    <source>
        <strain evidence="11">DSM 17093 / CIP 108686 / LMG 22925 / RQ-24</strain>
    </source>
</reference>
<dbReference type="RefSeq" id="WP_013176534.1">
    <property type="nucleotide sequence ID" value="NC_014221.1"/>
</dbReference>
<dbReference type="Pfam" id="PF00012">
    <property type="entry name" value="HSP70"/>
    <property type="match status" value="1"/>
</dbReference>
<evidence type="ECO:0000256" key="3">
    <source>
        <dbReference type="ARBA" id="ARBA00022741"/>
    </source>
</evidence>
<evidence type="ECO:0000256" key="1">
    <source>
        <dbReference type="ARBA" id="ARBA00007381"/>
    </source>
</evidence>
<feature type="region of interest" description="Disordered" evidence="9">
    <location>
        <begin position="512"/>
        <end position="557"/>
    </location>
</feature>
<proteinExistence type="evidence at transcript level"/>
<dbReference type="SUPFAM" id="SSF53067">
    <property type="entry name" value="Actin-like ATPase domain"/>
    <property type="match status" value="2"/>
</dbReference>
<dbReference type="SUPFAM" id="SSF100920">
    <property type="entry name" value="Heat shock protein 70kD (HSP70), peptide-binding domain"/>
    <property type="match status" value="1"/>
</dbReference>
<evidence type="ECO:0000256" key="4">
    <source>
        <dbReference type="ARBA" id="ARBA00022840"/>
    </source>
</evidence>
<keyword evidence="3 7" id="KW-0547">Nucleotide-binding</keyword>
<dbReference type="FunFam" id="2.60.34.10:FF:000014">
    <property type="entry name" value="Chaperone protein DnaK HSP70"/>
    <property type="match status" value="1"/>
</dbReference>
<dbReference type="PROSITE" id="PS01036">
    <property type="entry name" value="HSP70_3"/>
    <property type="match status" value="1"/>
</dbReference>
<dbReference type="CDD" id="cd10234">
    <property type="entry name" value="ASKHA_NBD_HSP70_DnaK-like"/>
    <property type="match status" value="1"/>
</dbReference>
<accession>D7CWR3</accession>
<dbReference type="InterPro" id="IPR018181">
    <property type="entry name" value="Heat_shock_70_CS"/>
</dbReference>
<dbReference type="PRINTS" id="PR00301">
    <property type="entry name" value="HEATSHOCK70"/>
</dbReference>
<dbReference type="AlphaFoldDB" id="D7CWR3"/>
<dbReference type="Gene3D" id="3.30.420.40">
    <property type="match status" value="2"/>
</dbReference>
<dbReference type="OrthoDB" id="9766019at2"/>
<keyword evidence="6 7" id="KW-0143">Chaperone</keyword>
<comment type="induction">
    <text evidence="7">By stress conditions e.g. heat shock.</text>
</comment>
<dbReference type="Gene3D" id="3.90.640.10">
    <property type="entry name" value="Actin, Chain A, domain 4"/>
    <property type="match status" value="1"/>
</dbReference>
<dbReference type="HAMAP" id="MF_00332">
    <property type="entry name" value="DnaK"/>
    <property type="match status" value="1"/>
</dbReference>
<keyword evidence="5 7" id="KW-0346">Stress response</keyword>
<feature type="compositionally biased region" description="Basic and acidic residues" evidence="9">
    <location>
        <begin position="517"/>
        <end position="531"/>
    </location>
</feature>
<sequence length="624" mass="67149">MARAVGIDLGTTNSVIAIMEGGEPTVLVNSEGNRTTPSVVAFKGDQRLVGQVAKRQAVLNPKGTLFEVKRYMGRTWDEVKEEAERSPYDVVRGSDGGVRFVVEGKQYTPEEISAMVLQKLVQDASATLGEKITKAVITVPAYFNNSQREATQNAGRIAGLEVLRIVNEPTAAALAYGLDKKGNETVLVFDLGGGTFDVSVLEVGDGVFEVRSTSGDTHLGGSDFDYAVVNWLADEFQREYNVDLRKDKQALQRLLEAAEKAKIELSGIPETTISLPFIAMDPASNAPLYLEKRLSRAKFEELIAPLLNRVRGPVETALRDAKLSKDEIDEVILVGGSTRVPAVKKLVQEMLGKAPNQSVNPDEVVALGAAVQAGVLTGDVEDIVLLDVTPLSLGVETKGGVFTKLVERNTAIPVRKTEVFTTAENNQTGVEVHVLQGERAMAADNKSLGRFKLDGIPPMPAGMPQIEISYDIDANGVLKVTAREKSTGKEANITIQNTTTLSEAEVERMVQDAAANAERDREAREHAEAKNTLDSLRVQAQRAVDESTADDDTKQPVRRLIAEAQSAIDSDAPKSRLEELGRELAEKVAQLQQAAPSQGGDGGGDQTPPKADEDVVDADFKPAG</sequence>
<feature type="region of interest" description="Disordered" evidence="9">
    <location>
        <begin position="588"/>
        <end position="624"/>
    </location>
</feature>
<evidence type="ECO:0000256" key="6">
    <source>
        <dbReference type="ARBA" id="ARBA00023186"/>
    </source>
</evidence>
<keyword evidence="4 7" id="KW-0067">ATP-binding</keyword>
<evidence type="ECO:0000256" key="9">
    <source>
        <dbReference type="SAM" id="MobiDB-lite"/>
    </source>
</evidence>
<dbReference type="InterPro" id="IPR013126">
    <property type="entry name" value="Hsp_70_fam"/>
</dbReference>
<dbReference type="NCBIfam" id="NF001413">
    <property type="entry name" value="PRK00290.1"/>
    <property type="match status" value="1"/>
</dbReference>
<evidence type="ECO:0000256" key="7">
    <source>
        <dbReference type="HAMAP-Rule" id="MF_00332"/>
    </source>
</evidence>
<evidence type="ECO:0000256" key="5">
    <source>
        <dbReference type="ARBA" id="ARBA00023016"/>
    </source>
</evidence>
<dbReference type="InterPro" id="IPR012725">
    <property type="entry name" value="Chaperone_DnaK"/>
</dbReference>
<dbReference type="EMBL" id="CP002049">
    <property type="protein sequence ID" value="ADI13154.1"/>
    <property type="molecule type" value="Genomic_DNA"/>
</dbReference>
<evidence type="ECO:0000313" key="10">
    <source>
        <dbReference type="EMBL" id="ADI13154.1"/>
    </source>
</evidence>
<dbReference type="PROSITE" id="PS00297">
    <property type="entry name" value="HSP70_1"/>
    <property type="match status" value="1"/>
</dbReference>
<comment type="function">
    <text evidence="7">Acts as a chaperone.</text>
</comment>
<dbReference type="InterPro" id="IPR043129">
    <property type="entry name" value="ATPase_NBD"/>
</dbReference>
<dbReference type="NCBIfam" id="TIGR02350">
    <property type="entry name" value="prok_dnaK"/>
    <property type="match status" value="1"/>
</dbReference>
<protein>
    <recommendedName>
        <fullName evidence="7">Chaperone protein DnaK</fullName>
    </recommendedName>
    <alternativeName>
        <fullName evidence="7">HSP70</fullName>
    </alternativeName>
    <alternativeName>
        <fullName evidence="7">Heat shock 70 kDa protein</fullName>
    </alternativeName>
    <alternativeName>
        <fullName evidence="7">Heat shock protein 70</fullName>
    </alternativeName>
</protein>
<dbReference type="FunFam" id="3.90.640.10:FF:000003">
    <property type="entry name" value="Molecular chaperone DnaK"/>
    <property type="match status" value="1"/>
</dbReference>
<dbReference type="HOGENOM" id="CLU_005965_2_4_0"/>
<dbReference type="GO" id="GO:0140662">
    <property type="term" value="F:ATP-dependent protein folding chaperone"/>
    <property type="evidence" value="ECO:0007669"/>
    <property type="project" value="InterPro"/>
</dbReference>